<organism evidence="1">
    <name type="scientific">Bradyrhizobium sp. LLZ17</name>
    <dbReference type="NCBI Taxonomy" id="3239388"/>
    <lineage>
        <taxon>Bacteria</taxon>
        <taxon>Pseudomonadati</taxon>
        <taxon>Pseudomonadota</taxon>
        <taxon>Alphaproteobacteria</taxon>
        <taxon>Hyphomicrobiales</taxon>
        <taxon>Nitrobacteraceae</taxon>
        <taxon>Bradyrhizobium</taxon>
    </lineage>
</organism>
<accession>A0AB39XHK6</accession>
<name>A0AB39XHK6_9BRAD</name>
<dbReference type="EMBL" id="CP165734">
    <property type="protein sequence ID" value="XDV56695.1"/>
    <property type="molecule type" value="Genomic_DNA"/>
</dbReference>
<gene>
    <name evidence="1" type="ORF">AB8Z38_29315</name>
</gene>
<evidence type="ECO:0000313" key="1">
    <source>
        <dbReference type="EMBL" id="XDV56695.1"/>
    </source>
</evidence>
<sequence length="181" mass="18858">MRGREFMALLSGAVAARPRAVRAQQFLPLIGVLSSGPAKLRDDQSDGLRRGLKEAGFVEGENLNILYRGADDQYDRLSALASELVSRSVAVIATAGGPVAALAAKSATNTIPIVFAAVSDPVKSGLVASLNRPGGNVTGKAGLTIELDAKRLELLSELTSTPRLIGALVNTNRPGGRSRRA</sequence>
<proteinExistence type="predicted"/>
<protein>
    <submittedName>
        <fullName evidence="1">ABC transporter substrate binding protein</fullName>
    </submittedName>
</protein>
<dbReference type="Pfam" id="PF04392">
    <property type="entry name" value="ABC_sub_bind"/>
    <property type="match status" value="1"/>
</dbReference>
<dbReference type="PANTHER" id="PTHR35271:SF1">
    <property type="entry name" value="ABC TRANSPORTER, SUBSTRATE-BINDING LIPOPROTEIN"/>
    <property type="match status" value="1"/>
</dbReference>
<dbReference type="InterPro" id="IPR007487">
    <property type="entry name" value="ABC_transpt-TYRBP-like"/>
</dbReference>
<reference evidence="1" key="1">
    <citation type="submission" date="2024-08" db="EMBL/GenBank/DDBJ databases">
        <authorList>
            <person name="Chaddad Z."/>
            <person name="Lamrabet M."/>
            <person name="Bouhnik O."/>
            <person name="Alami S."/>
            <person name="Wipf D."/>
            <person name="Courty P.E."/>
            <person name="Missbah El Idrissi M."/>
        </authorList>
    </citation>
    <scope>NUCLEOTIDE SEQUENCE</scope>
    <source>
        <strain evidence="1">LLZ17</strain>
    </source>
</reference>
<dbReference type="Gene3D" id="3.40.50.2300">
    <property type="match status" value="1"/>
</dbReference>
<dbReference type="PANTHER" id="PTHR35271">
    <property type="entry name" value="ABC TRANSPORTER, SUBSTRATE-BINDING LIPOPROTEIN-RELATED"/>
    <property type="match status" value="1"/>
</dbReference>
<dbReference type="AlphaFoldDB" id="A0AB39XHK6"/>
<dbReference type="RefSeq" id="WP_369721135.1">
    <property type="nucleotide sequence ID" value="NZ_CP165734.1"/>
</dbReference>